<keyword evidence="3" id="KW-1185">Reference proteome</keyword>
<protein>
    <submittedName>
        <fullName evidence="2">CHK domain-containing protein</fullName>
    </submittedName>
</protein>
<dbReference type="Proteomes" id="UP000015103">
    <property type="component" value="Unassembled WGS sequence"/>
</dbReference>
<dbReference type="PANTHER" id="PTHR11012:SF56">
    <property type="entry name" value="CHK KINASE-LIKE DOMAIN-CONTAINING PROTEIN-RELATED"/>
    <property type="match status" value="1"/>
</dbReference>
<dbReference type="EMBL" id="ACPB03002210">
    <property type="status" value="NOT_ANNOTATED_CDS"/>
    <property type="molecule type" value="Genomic_DNA"/>
</dbReference>
<dbReference type="RefSeq" id="XP_073998794.1">
    <property type="nucleotide sequence ID" value="XM_074142693.1"/>
</dbReference>
<dbReference type="InterPro" id="IPR011009">
    <property type="entry name" value="Kinase-like_dom_sf"/>
</dbReference>
<dbReference type="SMART" id="SM00587">
    <property type="entry name" value="CHK"/>
    <property type="match status" value="1"/>
</dbReference>
<evidence type="ECO:0000259" key="1">
    <source>
        <dbReference type="SMART" id="SM00587"/>
    </source>
</evidence>
<evidence type="ECO:0000313" key="2">
    <source>
        <dbReference type="EnsemblMetazoa" id="RPRC001817-PA"/>
    </source>
</evidence>
<dbReference type="PANTHER" id="PTHR11012">
    <property type="entry name" value="PROTEIN KINASE-LIKE DOMAIN-CONTAINING"/>
    <property type="match status" value="1"/>
</dbReference>
<evidence type="ECO:0000313" key="3">
    <source>
        <dbReference type="Proteomes" id="UP000015103"/>
    </source>
</evidence>
<dbReference type="VEuPathDB" id="VectorBase:RPRC001817"/>
<dbReference type="HOGENOM" id="CLU_010718_1_0_1"/>
<accession>T1HCQ3</accession>
<dbReference type="GeneID" id="141461515"/>
<sequence>MNPNSLSLEQDTSDPVDDRLLEECLKQSSQKRNIYKIEGRQSRKLISDGDFYLSSTWQETVQAKNNQGDGWQKCLIVKTLPQGEQARSFVETNGWFKKEIMMYTEVLPKFDALLNNTENAGEPLWPKYIGMLPYNTLILEDLTAKGYRKANRHLGLDLEHSLLAFKGIAKFHALSLALKDELSLQSKEFVRFGAKYENRKDNFMDKLIFLSITMRNEWEPKWHRLADHLANNFQEIVLRFQETCERKDHNFNVLNHGDPWTSNMLFKYSEFNGKVVGIRFIDFQLRHYGSFALDLQYLLNTSVHVDVLKHHSDKLLAAYHESLTITARRMHKDNKNLTIPSLADIAKEMKASWFFGLIMSIFLLDMILVEPAEAQNLDTIIQNKWINRKPLSKPYHDRMQAILEPYLNNGDLTCL</sequence>
<dbReference type="Pfam" id="PF02958">
    <property type="entry name" value="EcKL"/>
    <property type="match status" value="1"/>
</dbReference>
<proteinExistence type="predicted"/>
<dbReference type="eggNOG" id="ENOG502SMP2">
    <property type="taxonomic scope" value="Eukaryota"/>
</dbReference>
<organism evidence="2 3">
    <name type="scientific">Rhodnius prolixus</name>
    <name type="common">Triatomid bug</name>
    <dbReference type="NCBI Taxonomy" id="13249"/>
    <lineage>
        <taxon>Eukaryota</taxon>
        <taxon>Metazoa</taxon>
        <taxon>Ecdysozoa</taxon>
        <taxon>Arthropoda</taxon>
        <taxon>Hexapoda</taxon>
        <taxon>Insecta</taxon>
        <taxon>Pterygota</taxon>
        <taxon>Neoptera</taxon>
        <taxon>Paraneoptera</taxon>
        <taxon>Hemiptera</taxon>
        <taxon>Heteroptera</taxon>
        <taxon>Panheteroptera</taxon>
        <taxon>Cimicomorpha</taxon>
        <taxon>Reduviidae</taxon>
        <taxon>Triatominae</taxon>
        <taxon>Rhodnius</taxon>
    </lineage>
</organism>
<dbReference type="OMA" id="TLIECAS"/>
<name>T1HCQ3_RHOPR</name>
<dbReference type="FunCoup" id="T1HCQ3">
    <property type="interactions" value="20"/>
</dbReference>
<dbReference type="InterPro" id="IPR015897">
    <property type="entry name" value="CHK_kinase-like"/>
</dbReference>
<dbReference type="AlphaFoldDB" id="T1HCQ3"/>
<dbReference type="SUPFAM" id="SSF56112">
    <property type="entry name" value="Protein kinase-like (PK-like)"/>
    <property type="match status" value="1"/>
</dbReference>
<feature type="domain" description="CHK kinase-like" evidence="1">
    <location>
        <begin position="137"/>
        <end position="329"/>
    </location>
</feature>
<dbReference type="InterPro" id="IPR004119">
    <property type="entry name" value="EcKL"/>
</dbReference>
<reference evidence="2" key="1">
    <citation type="submission" date="2015-05" db="UniProtKB">
        <authorList>
            <consortium name="EnsemblMetazoa"/>
        </authorList>
    </citation>
    <scope>IDENTIFICATION</scope>
</reference>
<dbReference type="EnsemblMetazoa" id="RPRC001817-RA">
    <property type="protein sequence ID" value="RPRC001817-PA"/>
    <property type="gene ID" value="RPRC001817"/>
</dbReference>
<dbReference type="InParanoid" id="T1HCQ3"/>
<dbReference type="Gene3D" id="3.90.1200.10">
    <property type="match status" value="1"/>
</dbReference>